<comment type="caution">
    <text evidence="1">The sequence shown here is derived from an EMBL/GenBank/DDBJ whole genome shotgun (WGS) entry which is preliminary data.</text>
</comment>
<dbReference type="Proteomes" id="UP001608902">
    <property type="component" value="Unassembled WGS sequence"/>
</dbReference>
<proteinExistence type="predicted"/>
<reference evidence="1 2" key="1">
    <citation type="submission" date="2024-08" db="EMBL/GenBank/DDBJ databases">
        <title>Gnathostoma spinigerum genome.</title>
        <authorList>
            <person name="Gonzalez-Bertolin B."/>
            <person name="Monzon S."/>
            <person name="Zaballos A."/>
            <person name="Jimenez P."/>
            <person name="Dekumyoy P."/>
            <person name="Varona S."/>
            <person name="Cuesta I."/>
            <person name="Sumanam S."/>
            <person name="Adisakwattana P."/>
            <person name="Gasser R.B."/>
            <person name="Hernandez-Gonzalez A."/>
            <person name="Young N.D."/>
            <person name="Perteguer M.J."/>
        </authorList>
    </citation>
    <scope>NUCLEOTIDE SEQUENCE [LARGE SCALE GENOMIC DNA]</scope>
    <source>
        <strain evidence="1">AL3</strain>
        <tissue evidence="1">Liver</tissue>
    </source>
</reference>
<name>A0ABD6F435_9BILA</name>
<evidence type="ECO:0000313" key="1">
    <source>
        <dbReference type="EMBL" id="MFH4985144.1"/>
    </source>
</evidence>
<organism evidence="1 2">
    <name type="scientific">Gnathostoma spinigerum</name>
    <dbReference type="NCBI Taxonomy" id="75299"/>
    <lineage>
        <taxon>Eukaryota</taxon>
        <taxon>Metazoa</taxon>
        <taxon>Ecdysozoa</taxon>
        <taxon>Nematoda</taxon>
        <taxon>Chromadorea</taxon>
        <taxon>Rhabditida</taxon>
        <taxon>Spirurina</taxon>
        <taxon>Gnathostomatomorpha</taxon>
        <taxon>Gnathostomatoidea</taxon>
        <taxon>Gnathostomatidae</taxon>
        <taxon>Gnathostoma</taxon>
    </lineage>
</organism>
<feature type="non-terminal residue" evidence="1">
    <location>
        <position position="1"/>
    </location>
</feature>
<sequence length="14" mass="1606">QEESYSRLADCDSC</sequence>
<protein>
    <submittedName>
        <fullName evidence="1">Uncharacterized protein</fullName>
    </submittedName>
</protein>
<keyword evidence="2" id="KW-1185">Reference proteome</keyword>
<dbReference type="EMBL" id="JBGFUD010067468">
    <property type="protein sequence ID" value="MFH4985144.1"/>
    <property type="molecule type" value="Genomic_DNA"/>
</dbReference>
<evidence type="ECO:0000313" key="2">
    <source>
        <dbReference type="Proteomes" id="UP001608902"/>
    </source>
</evidence>
<gene>
    <name evidence="1" type="ORF">AB6A40_011853</name>
</gene>
<accession>A0ABD6F435</accession>